<dbReference type="PANTHER" id="PTHR42801">
    <property type="entry name" value="THIOREDOXIN-DEPENDENT PEROXIDE REDUCTASE"/>
    <property type="match status" value="1"/>
</dbReference>
<dbReference type="EC" id="1.11.1.24" evidence="2"/>
<proteinExistence type="inferred from homology"/>
<evidence type="ECO:0000256" key="2">
    <source>
        <dbReference type="ARBA" id="ARBA00013017"/>
    </source>
</evidence>
<organism evidence="13 14">
    <name type="scientific">Fodinicola feengrottensis</name>
    <dbReference type="NCBI Taxonomy" id="435914"/>
    <lineage>
        <taxon>Bacteria</taxon>
        <taxon>Bacillati</taxon>
        <taxon>Actinomycetota</taxon>
        <taxon>Actinomycetes</taxon>
        <taxon>Mycobacteriales</taxon>
        <taxon>Fodinicola</taxon>
    </lineage>
</organism>
<gene>
    <name evidence="13" type="ORF">GCM10009765_43850</name>
</gene>
<keyword evidence="4" id="KW-0049">Antioxidant</keyword>
<comment type="function">
    <text evidence="1">Thiol-specific peroxidase that catalyzes the reduction of hydrogen peroxide and organic hydroperoxides to water and alcohols, respectively. Plays a role in cell protection against oxidative stress by detoxifying peroxides and as sensor of hydrogen peroxide-mediated signaling events.</text>
</comment>
<dbReference type="PROSITE" id="PS51352">
    <property type="entry name" value="THIOREDOXIN_2"/>
    <property type="match status" value="1"/>
</dbReference>
<dbReference type="InterPro" id="IPR000866">
    <property type="entry name" value="AhpC/TSA"/>
</dbReference>
<keyword evidence="5" id="KW-0560">Oxidoreductase</keyword>
<feature type="domain" description="Thioredoxin" evidence="12">
    <location>
        <begin position="45"/>
        <end position="219"/>
    </location>
</feature>
<keyword evidence="7" id="KW-0676">Redox-active center</keyword>
<evidence type="ECO:0000256" key="8">
    <source>
        <dbReference type="ARBA" id="ARBA00032824"/>
    </source>
</evidence>
<evidence type="ECO:0000256" key="7">
    <source>
        <dbReference type="ARBA" id="ARBA00023284"/>
    </source>
</evidence>
<dbReference type="Pfam" id="PF00578">
    <property type="entry name" value="AhpC-TSA"/>
    <property type="match status" value="1"/>
</dbReference>
<dbReference type="InterPro" id="IPR036249">
    <property type="entry name" value="Thioredoxin-like_sf"/>
</dbReference>
<dbReference type="RefSeq" id="WP_163569991.1">
    <property type="nucleotide sequence ID" value="NZ_BAAANY010000017.1"/>
</dbReference>
<evidence type="ECO:0000256" key="6">
    <source>
        <dbReference type="ARBA" id="ARBA00023157"/>
    </source>
</evidence>
<evidence type="ECO:0000256" key="5">
    <source>
        <dbReference type="ARBA" id="ARBA00023002"/>
    </source>
</evidence>
<dbReference type="InterPro" id="IPR050924">
    <property type="entry name" value="Peroxiredoxin_BCP/PrxQ"/>
</dbReference>
<evidence type="ECO:0000256" key="11">
    <source>
        <dbReference type="ARBA" id="ARBA00049091"/>
    </source>
</evidence>
<evidence type="ECO:0000313" key="14">
    <source>
        <dbReference type="Proteomes" id="UP001500618"/>
    </source>
</evidence>
<evidence type="ECO:0000256" key="10">
    <source>
        <dbReference type="ARBA" id="ARBA00041373"/>
    </source>
</evidence>
<dbReference type="InterPro" id="IPR013766">
    <property type="entry name" value="Thioredoxin_domain"/>
</dbReference>
<keyword evidence="14" id="KW-1185">Reference proteome</keyword>
<evidence type="ECO:0000256" key="9">
    <source>
        <dbReference type="ARBA" id="ARBA00038489"/>
    </source>
</evidence>
<dbReference type="SUPFAM" id="SSF52833">
    <property type="entry name" value="Thioredoxin-like"/>
    <property type="match status" value="1"/>
</dbReference>
<keyword evidence="3" id="KW-0575">Peroxidase</keyword>
<dbReference type="Gene3D" id="3.40.30.10">
    <property type="entry name" value="Glutaredoxin"/>
    <property type="match status" value="1"/>
</dbReference>
<evidence type="ECO:0000256" key="1">
    <source>
        <dbReference type="ARBA" id="ARBA00003330"/>
    </source>
</evidence>
<dbReference type="PANTHER" id="PTHR42801:SF7">
    <property type="entry name" value="SLL1159 PROTEIN"/>
    <property type="match status" value="1"/>
</dbReference>
<comment type="caution">
    <text evidence="13">The sequence shown here is derived from an EMBL/GenBank/DDBJ whole genome shotgun (WGS) entry which is preliminary data.</text>
</comment>
<comment type="similarity">
    <text evidence="9">Belongs to the peroxiredoxin family. BCP/PrxQ subfamily.</text>
</comment>
<sequence>MPKTLHEGLDAIRTNFLAQAPTEVSDIVTSEVTRIVHQADQANPAAAGSRIEDFKLPDAKGDYVSLDDVIAEGPAVIVFYRGAWCPFCNLTLRTYQQELFPQLKERGIGLVAISPQLPDGSLSSQESNALEFTVLSDVSNRVARSLGIVFTMGSGAQTLSRRFGIDVGAVNGTGEWELPHPTVLIIDRHKKIQFIDVHPDYTTRTEPARILAALDSSAGDKS</sequence>
<comment type="catalytic activity">
    <reaction evidence="11">
        <text>a hydroperoxide + [thioredoxin]-dithiol = an alcohol + [thioredoxin]-disulfide + H2O</text>
        <dbReference type="Rhea" id="RHEA:62620"/>
        <dbReference type="Rhea" id="RHEA-COMP:10698"/>
        <dbReference type="Rhea" id="RHEA-COMP:10700"/>
        <dbReference type="ChEBI" id="CHEBI:15377"/>
        <dbReference type="ChEBI" id="CHEBI:29950"/>
        <dbReference type="ChEBI" id="CHEBI:30879"/>
        <dbReference type="ChEBI" id="CHEBI:35924"/>
        <dbReference type="ChEBI" id="CHEBI:50058"/>
        <dbReference type="EC" id="1.11.1.24"/>
    </reaction>
</comment>
<protein>
    <recommendedName>
        <fullName evidence="2">thioredoxin-dependent peroxiredoxin</fullName>
        <ecNumber evidence="2">1.11.1.24</ecNumber>
    </recommendedName>
    <alternativeName>
        <fullName evidence="10">Bacterioferritin comigratory protein</fullName>
    </alternativeName>
    <alternativeName>
        <fullName evidence="8">Thioredoxin peroxidase</fullName>
    </alternativeName>
</protein>
<dbReference type="EMBL" id="BAAANY010000017">
    <property type="protein sequence ID" value="GAA1689750.1"/>
    <property type="molecule type" value="Genomic_DNA"/>
</dbReference>
<accession>A0ABP4TLC8</accession>
<keyword evidence="6" id="KW-1015">Disulfide bond</keyword>
<name>A0ABP4TLC8_9ACTN</name>
<dbReference type="Proteomes" id="UP001500618">
    <property type="component" value="Unassembled WGS sequence"/>
</dbReference>
<evidence type="ECO:0000256" key="3">
    <source>
        <dbReference type="ARBA" id="ARBA00022559"/>
    </source>
</evidence>
<dbReference type="CDD" id="cd02970">
    <property type="entry name" value="PRX_like2"/>
    <property type="match status" value="1"/>
</dbReference>
<evidence type="ECO:0000313" key="13">
    <source>
        <dbReference type="EMBL" id="GAA1689750.1"/>
    </source>
</evidence>
<evidence type="ECO:0000259" key="12">
    <source>
        <dbReference type="PROSITE" id="PS51352"/>
    </source>
</evidence>
<evidence type="ECO:0000256" key="4">
    <source>
        <dbReference type="ARBA" id="ARBA00022862"/>
    </source>
</evidence>
<reference evidence="14" key="1">
    <citation type="journal article" date="2019" name="Int. J. Syst. Evol. Microbiol.">
        <title>The Global Catalogue of Microorganisms (GCM) 10K type strain sequencing project: providing services to taxonomists for standard genome sequencing and annotation.</title>
        <authorList>
            <consortium name="The Broad Institute Genomics Platform"/>
            <consortium name="The Broad Institute Genome Sequencing Center for Infectious Disease"/>
            <person name="Wu L."/>
            <person name="Ma J."/>
        </authorList>
    </citation>
    <scope>NUCLEOTIDE SEQUENCE [LARGE SCALE GENOMIC DNA]</scope>
    <source>
        <strain evidence="14">JCM 14718</strain>
    </source>
</reference>